<dbReference type="GO" id="GO:0016787">
    <property type="term" value="F:hydrolase activity"/>
    <property type="evidence" value="ECO:0007669"/>
    <property type="project" value="UniProtKB-KW"/>
</dbReference>
<evidence type="ECO:0000313" key="3">
    <source>
        <dbReference type="EMBL" id="MDD0816171.1"/>
    </source>
</evidence>
<dbReference type="RefSeq" id="WP_273927864.1">
    <property type="nucleotide sequence ID" value="NZ_JAQSIO010000006.1"/>
</dbReference>
<comment type="caution">
    <text evidence="3">The sequence shown here is derived from an EMBL/GenBank/DDBJ whole genome shotgun (WGS) entry which is preliminary data.</text>
</comment>
<reference evidence="3 4" key="1">
    <citation type="submission" date="2023-02" db="EMBL/GenBank/DDBJ databases">
        <title>Bacterial whole genome sequence for Curvibacter sp. HBC28.</title>
        <authorList>
            <person name="Le V."/>
            <person name="Ko S.-R."/>
            <person name="Ahn C.-Y."/>
            <person name="Oh H.-M."/>
        </authorList>
    </citation>
    <scope>NUCLEOTIDE SEQUENCE [LARGE SCALE GENOMIC DNA]</scope>
    <source>
        <strain evidence="3 4">HBC28</strain>
    </source>
</reference>
<gene>
    <name evidence="3" type="ORF">PSQ39_16145</name>
</gene>
<name>A0ABT5MIC1_9BURK</name>
<feature type="signal peptide" evidence="2">
    <location>
        <begin position="1"/>
        <end position="22"/>
    </location>
</feature>
<accession>A0ABT5MIC1</accession>
<evidence type="ECO:0000256" key="2">
    <source>
        <dbReference type="SAM" id="SignalP"/>
    </source>
</evidence>
<dbReference type="CDD" id="cd01847">
    <property type="entry name" value="Triacylglycerol_lipase_like"/>
    <property type="match status" value="1"/>
</dbReference>
<dbReference type="PANTHER" id="PTHR45648">
    <property type="entry name" value="GDSL LIPASE/ACYLHYDROLASE FAMILY PROTEIN (AFU_ORTHOLOGUE AFUA_4G14700)"/>
    <property type="match status" value="1"/>
</dbReference>
<dbReference type="PROSITE" id="PS51257">
    <property type="entry name" value="PROKAR_LIPOPROTEIN"/>
    <property type="match status" value="1"/>
</dbReference>
<keyword evidence="4" id="KW-1185">Reference proteome</keyword>
<evidence type="ECO:0000256" key="1">
    <source>
        <dbReference type="ARBA" id="ARBA00022801"/>
    </source>
</evidence>
<dbReference type="PANTHER" id="PTHR45648:SF5">
    <property type="entry name" value="OS04G0577300 PROTEIN"/>
    <property type="match status" value="1"/>
</dbReference>
<protein>
    <submittedName>
        <fullName evidence="3">SGNH/GDSL hydrolase family protein</fullName>
    </submittedName>
</protein>
<keyword evidence="2" id="KW-0732">Signal</keyword>
<dbReference type="InterPro" id="IPR036514">
    <property type="entry name" value="SGNH_hydro_sf"/>
</dbReference>
<sequence>MTGKWLRRAVLLAACASAAVLTACGSSTIESALAPSRFIAFGDGLSDLGQSGSRYTVNDGTVNVWTQQVATSYGLNLSTVSAGGKSYARGHARLISTTDDVGGSTLSVKQQVDAFLAADKFGGNDVVFINGGLGDLLAQYAASTDATALSNVMSQAGTDLGTQVRRLVTAGAKYVVVSGLYDVSKSPWGVASGQASNISSAVLKFNSALLLSINDLGANVLYIDAAYYYNLVIASPSGYSLTDSTNIACTSVDSGKGIGIGTSQVNASLCTTSTLASGVDYTKYTFADKVYFTPAAQTLYGTYAYGRMKSRW</sequence>
<proteinExistence type="predicted"/>
<dbReference type="Proteomes" id="UP001528672">
    <property type="component" value="Unassembled WGS sequence"/>
</dbReference>
<organism evidence="3 4">
    <name type="scientific">Curvibacter microcysteis</name>
    <dbReference type="NCBI Taxonomy" id="3026419"/>
    <lineage>
        <taxon>Bacteria</taxon>
        <taxon>Pseudomonadati</taxon>
        <taxon>Pseudomonadota</taxon>
        <taxon>Betaproteobacteria</taxon>
        <taxon>Burkholderiales</taxon>
        <taxon>Comamonadaceae</taxon>
        <taxon>Curvibacter</taxon>
    </lineage>
</organism>
<evidence type="ECO:0000313" key="4">
    <source>
        <dbReference type="Proteomes" id="UP001528672"/>
    </source>
</evidence>
<dbReference type="EMBL" id="JAQSIO010000006">
    <property type="protein sequence ID" value="MDD0816171.1"/>
    <property type="molecule type" value="Genomic_DNA"/>
</dbReference>
<feature type="chain" id="PRO_5045250232" evidence="2">
    <location>
        <begin position="23"/>
        <end position="312"/>
    </location>
</feature>
<dbReference type="InterPro" id="IPR051058">
    <property type="entry name" value="GDSL_Est/Lipase"/>
</dbReference>
<keyword evidence="1 3" id="KW-0378">Hydrolase</keyword>
<dbReference type="Gene3D" id="3.40.50.1110">
    <property type="entry name" value="SGNH hydrolase"/>
    <property type="match status" value="1"/>
</dbReference>